<comment type="caution">
    <text evidence="1">The sequence shown here is derived from an EMBL/GenBank/DDBJ whole genome shotgun (WGS) entry which is preliminary data.</text>
</comment>
<name>I5BXN5_9BACT</name>
<dbReference type="STRING" id="1189621.A3SI_16255"/>
<sequence>MYSQTGERVDKRKGQNKKVEILFGVLKSDQASLQTQSRKRELIEKRRKKKYQKKVLQIKESILTLHSENNE</sequence>
<reference evidence="1 2" key="1">
    <citation type="submission" date="2012-05" db="EMBL/GenBank/DDBJ databases">
        <title>Genome sequence of Nitritalea halalkaliphila LW7.</title>
        <authorList>
            <person name="Jangir P.K."/>
            <person name="Singh A."/>
            <person name="Shivaji S."/>
            <person name="Sharma R."/>
        </authorList>
    </citation>
    <scope>NUCLEOTIDE SEQUENCE [LARGE SCALE GENOMIC DNA]</scope>
    <source>
        <strain evidence="1 2">LW7</strain>
    </source>
</reference>
<dbReference type="RefSeq" id="WP_009056668.1">
    <property type="nucleotide sequence ID" value="NZ_AJYA01000045.1"/>
</dbReference>
<gene>
    <name evidence="1" type="ORF">A3SI_16255</name>
</gene>
<dbReference type="EMBL" id="AJYA01000045">
    <property type="protein sequence ID" value="EIM74337.1"/>
    <property type="molecule type" value="Genomic_DNA"/>
</dbReference>
<accession>I5BXN5</accession>
<protein>
    <submittedName>
        <fullName evidence="1">Uncharacterized protein</fullName>
    </submittedName>
</protein>
<evidence type="ECO:0000313" key="2">
    <source>
        <dbReference type="Proteomes" id="UP000005551"/>
    </source>
</evidence>
<evidence type="ECO:0000313" key="1">
    <source>
        <dbReference type="EMBL" id="EIM74337.1"/>
    </source>
</evidence>
<dbReference type="Proteomes" id="UP000005551">
    <property type="component" value="Unassembled WGS sequence"/>
</dbReference>
<keyword evidence="2" id="KW-1185">Reference proteome</keyword>
<organism evidence="1 2">
    <name type="scientific">Nitritalea halalkaliphila LW7</name>
    <dbReference type="NCBI Taxonomy" id="1189621"/>
    <lineage>
        <taxon>Bacteria</taxon>
        <taxon>Pseudomonadati</taxon>
        <taxon>Bacteroidota</taxon>
        <taxon>Cytophagia</taxon>
        <taxon>Cytophagales</taxon>
        <taxon>Cyclobacteriaceae</taxon>
        <taxon>Nitritalea</taxon>
    </lineage>
</organism>
<dbReference type="AlphaFoldDB" id="I5BXN5"/>
<proteinExistence type="predicted"/>